<comment type="function">
    <text evidence="8">Involved in cellular auxin homeostasis by regulating auxin metabolism. Regulates intracellular auxin accumulation at the endoplasmic reticulum and thus auxin availability for nuclear auxin signaling.</text>
</comment>
<dbReference type="InterPro" id="IPR045033">
    <property type="entry name" value="PILS1/3/4/5/7"/>
</dbReference>
<dbReference type="AlphaFoldDB" id="A0AAW1H3R9"/>
<evidence type="ECO:0000256" key="4">
    <source>
        <dbReference type="ARBA" id="ARBA00022824"/>
    </source>
</evidence>
<keyword evidence="2" id="KW-0813">Transport</keyword>
<evidence type="ECO:0000256" key="3">
    <source>
        <dbReference type="ARBA" id="ARBA00022692"/>
    </source>
</evidence>
<protein>
    <submittedName>
        <fullName evidence="11">Uncharacterized protein</fullName>
    </submittedName>
</protein>
<keyword evidence="12" id="KW-1185">Reference proteome</keyword>
<evidence type="ECO:0000256" key="2">
    <source>
        <dbReference type="ARBA" id="ARBA00022448"/>
    </source>
</evidence>
<evidence type="ECO:0000313" key="12">
    <source>
        <dbReference type="Proteomes" id="UP001443914"/>
    </source>
</evidence>
<dbReference type="Proteomes" id="UP001443914">
    <property type="component" value="Unassembled WGS sequence"/>
</dbReference>
<keyword evidence="6 10" id="KW-0472">Membrane</keyword>
<evidence type="ECO:0000256" key="6">
    <source>
        <dbReference type="ARBA" id="ARBA00023136"/>
    </source>
</evidence>
<reference evidence="11" key="1">
    <citation type="submission" date="2024-03" db="EMBL/GenBank/DDBJ databases">
        <title>WGS assembly of Saponaria officinalis var. Norfolk2.</title>
        <authorList>
            <person name="Jenkins J."/>
            <person name="Shu S."/>
            <person name="Grimwood J."/>
            <person name="Barry K."/>
            <person name="Goodstein D."/>
            <person name="Schmutz J."/>
            <person name="Leebens-Mack J."/>
            <person name="Osbourn A."/>
        </authorList>
    </citation>
    <scope>NUCLEOTIDE SEQUENCE [LARGE SCALE GENOMIC DNA]</scope>
    <source>
        <strain evidence="11">JIC</strain>
    </source>
</reference>
<keyword evidence="3 10" id="KW-0812">Transmembrane</keyword>
<dbReference type="GO" id="GO:0005789">
    <property type="term" value="C:endoplasmic reticulum membrane"/>
    <property type="evidence" value="ECO:0007669"/>
    <property type="project" value="UniProtKB-SubCell"/>
</dbReference>
<comment type="caution">
    <text evidence="11">The sequence shown here is derived from an EMBL/GenBank/DDBJ whole genome shotgun (WGS) entry which is preliminary data.</text>
</comment>
<proteinExistence type="inferred from homology"/>
<evidence type="ECO:0000256" key="9">
    <source>
        <dbReference type="ARBA" id="ARBA00025752"/>
    </source>
</evidence>
<sequence>MGFMELFLVALMPVLKTLLLTAIGLFLALDRINLLGPTARHSVNNLVFYVFSPCLMGAYLALTVTIDVMKEMWFMPVNILLTFIIGSALGWILVKITGAPHNLKGLIIGCCAAGNLGNLLLIVIPAICNEPNSPFGIYPVCIADGAAYVSVSMAVGAVYIWSYVYVIMKISAEKSNRGVLGDSSHHSVVTIRPTNAPSDGSATVIQPLLTKVGPIPMMEKLKNFSGSIIRKLRTIDLQHLFAPTTIGSIIGFIVGVVPLLKNLLVGSSAPLRVAYSTAEILGGATVPCVTLIVGANLLKGLRRSGVKAMVIIGVIVVRYVALPLIGIAVVRAAHHFGLVGSNPLYQFVLMLQFALPPAMTIGTISQLFESGESECSVIMLWTYAVSALALTLWCTYFMSLVS</sequence>
<dbReference type="GO" id="GO:0009734">
    <property type="term" value="P:auxin-activated signaling pathway"/>
    <property type="evidence" value="ECO:0007669"/>
    <property type="project" value="UniProtKB-KW"/>
</dbReference>
<dbReference type="Pfam" id="PF03547">
    <property type="entry name" value="Mem_trans"/>
    <property type="match status" value="1"/>
</dbReference>
<comment type="similarity">
    <text evidence="9">Belongs to the auxin efflux carrier (TC 2.A.69.2) family.</text>
</comment>
<feature type="transmembrane region" description="Helical" evidence="10">
    <location>
        <begin position="106"/>
        <end position="127"/>
    </location>
</feature>
<feature type="transmembrane region" description="Helical" evidence="10">
    <location>
        <begin position="147"/>
        <end position="168"/>
    </location>
</feature>
<feature type="transmembrane region" description="Helical" evidence="10">
    <location>
        <begin position="46"/>
        <end position="66"/>
    </location>
</feature>
<evidence type="ECO:0000256" key="5">
    <source>
        <dbReference type="ARBA" id="ARBA00022989"/>
    </source>
</evidence>
<organism evidence="11 12">
    <name type="scientific">Saponaria officinalis</name>
    <name type="common">Common soapwort</name>
    <name type="synonym">Lychnis saponaria</name>
    <dbReference type="NCBI Taxonomy" id="3572"/>
    <lineage>
        <taxon>Eukaryota</taxon>
        <taxon>Viridiplantae</taxon>
        <taxon>Streptophyta</taxon>
        <taxon>Embryophyta</taxon>
        <taxon>Tracheophyta</taxon>
        <taxon>Spermatophyta</taxon>
        <taxon>Magnoliopsida</taxon>
        <taxon>eudicotyledons</taxon>
        <taxon>Gunneridae</taxon>
        <taxon>Pentapetalae</taxon>
        <taxon>Caryophyllales</taxon>
        <taxon>Caryophyllaceae</taxon>
        <taxon>Caryophylleae</taxon>
        <taxon>Saponaria</taxon>
    </lineage>
</organism>
<gene>
    <name evidence="11" type="ORF">RND81_13G205800</name>
</gene>
<evidence type="ECO:0000256" key="7">
    <source>
        <dbReference type="ARBA" id="ARBA00023294"/>
    </source>
</evidence>
<feature type="transmembrane region" description="Helical" evidence="10">
    <location>
        <begin position="240"/>
        <end position="260"/>
    </location>
</feature>
<dbReference type="GO" id="GO:0080162">
    <property type="term" value="P:endoplasmic reticulum to cytosol auxin transport"/>
    <property type="evidence" value="ECO:0007669"/>
    <property type="project" value="InterPro"/>
</dbReference>
<evidence type="ECO:0000313" key="11">
    <source>
        <dbReference type="EMBL" id="KAK9670506.1"/>
    </source>
</evidence>
<comment type="subcellular location">
    <subcellularLocation>
        <location evidence="1">Endoplasmic reticulum membrane</location>
        <topology evidence="1">Multi-pass membrane protein</topology>
    </subcellularLocation>
</comment>
<evidence type="ECO:0000256" key="10">
    <source>
        <dbReference type="SAM" id="Phobius"/>
    </source>
</evidence>
<dbReference type="InterPro" id="IPR004776">
    <property type="entry name" value="Mem_transp_PIN-like"/>
</dbReference>
<feature type="transmembrane region" description="Helical" evidence="10">
    <location>
        <begin position="310"/>
        <end position="332"/>
    </location>
</feature>
<keyword evidence="7" id="KW-0927">Auxin signaling pathway</keyword>
<accession>A0AAW1H3R9</accession>
<feature type="transmembrane region" description="Helical" evidence="10">
    <location>
        <begin position="280"/>
        <end position="298"/>
    </location>
</feature>
<dbReference type="PANTHER" id="PTHR31651:SF6">
    <property type="entry name" value="PROTEIN PIN-LIKES 1-LIKE"/>
    <property type="match status" value="1"/>
</dbReference>
<keyword evidence="5 10" id="KW-1133">Transmembrane helix</keyword>
<evidence type="ECO:0000256" key="1">
    <source>
        <dbReference type="ARBA" id="ARBA00004477"/>
    </source>
</evidence>
<feature type="transmembrane region" description="Helical" evidence="10">
    <location>
        <begin position="72"/>
        <end position="94"/>
    </location>
</feature>
<feature type="transmembrane region" description="Helical" evidence="10">
    <location>
        <begin position="6"/>
        <end position="26"/>
    </location>
</feature>
<name>A0AAW1H3R9_SAPOF</name>
<evidence type="ECO:0000256" key="8">
    <source>
        <dbReference type="ARBA" id="ARBA00025100"/>
    </source>
</evidence>
<keyword evidence="4" id="KW-0256">Endoplasmic reticulum</keyword>
<feature type="transmembrane region" description="Helical" evidence="10">
    <location>
        <begin position="344"/>
        <end position="368"/>
    </location>
</feature>
<dbReference type="EMBL" id="JBDFQZ010000013">
    <property type="protein sequence ID" value="KAK9670506.1"/>
    <property type="molecule type" value="Genomic_DNA"/>
</dbReference>
<feature type="transmembrane region" description="Helical" evidence="10">
    <location>
        <begin position="380"/>
        <end position="401"/>
    </location>
</feature>
<dbReference type="PANTHER" id="PTHR31651">
    <property type="match status" value="1"/>
</dbReference>